<protein>
    <submittedName>
        <fullName evidence="3">Serine hydrolase</fullName>
    </submittedName>
</protein>
<keyword evidence="3" id="KW-0378">Hydrolase</keyword>
<dbReference type="SUPFAM" id="SSF56601">
    <property type="entry name" value="beta-lactamase/transpeptidase-like"/>
    <property type="match status" value="1"/>
</dbReference>
<evidence type="ECO:0000313" key="3">
    <source>
        <dbReference type="EMBL" id="MBD8877962.1"/>
    </source>
</evidence>
<dbReference type="GO" id="GO:0016787">
    <property type="term" value="F:hydrolase activity"/>
    <property type="evidence" value="ECO:0007669"/>
    <property type="project" value="UniProtKB-KW"/>
</dbReference>
<keyword evidence="1" id="KW-0472">Membrane</keyword>
<dbReference type="Pfam" id="PF00144">
    <property type="entry name" value="Beta-lactamase"/>
    <property type="match status" value="1"/>
</dbReference>
<keyword evidence="1" id="KW-1133">Transmembrane helix</keyword>
<evidence type="ECO:0000259" key="2">
    <source>
        <dbReference type="Pfam" id="PF00144"/>
    </source>
</evidence>
<accession>A0ABR9CDI6</accession>
<dbReference type="InterPro" id="IPR012338">
    <property type="entry name" value="Beta-lactam/transpept-like"/>
</dbReference>
<reference evidence="3 4" key="1">
    <citation type="submission" date="2020-09" db="EMBL/GenBank/DDBJ databases">
        <title>The genome sequence of type strain Labrenzia polysiphoniae KACC 19711.</title>
        <authorList>
            <person name="Liu Y."/>
        </authorList>
    </citation>
    <scope>NUCLEOTIDE SEQUENCE [LARGE SCALE GENOMIC DNA]</scope>
    <source>
        <strain evidence="3 4">KACC 19711</strain>
    </source>
</reference>
<dbReference type="InterPro" id="IPR001466">
    <property type="entry name" value="Beta-lactam-related"/>
</dbReference>
<comment type="caution">
    <text evidence="3">The sequence shown here is derived from an EMBL/GenBank/DDBJ whole genome shotgun (WGS) entry which is preliminary data.</text>
</comment>
<name>A0ABR9CDI6_9HYPH</name>
<feature type="transmembrane region" description="Helical" evidence="1">
    <location>
        <begin position="7"/>
        <end position="25"/>
    </location>
</feature>
<dbReference type="PANTHER" id="PTHR43283">
    <property type="entry name" value="BETA-LACTAMASE-RELATED"/>
    <property type="match status" value="1"/>
</dbReference>
<dbReference type="RefSeq" id="WP_192110411.1">
    <property type="nucleotide sequence ID" value="NZ_JACYXJ010000006.1"/>
</dbReference>
<sequence>MKRKTALWVSGLIVIAALCLTYLFMTGENGLSRPSAPERALDITRLSDEKAESLGWHSGRLDAALSHAATLSTDSFIIVTNDQVVGAFGNLEKPYATHSMRKSFLSALVGLHLGSGPGQINLDATLQELNVSDTPGPLSAKQRQATVLNLLKSVSGINHPAAASGGIQADIDKRLGHGENEPGRIWAYNNWDYNALTTIFEDRTGLGIAEAFDKGVARPTGMEDFSVDAVSHILDADLSMHKAAAFRMSARDLVRLGQLYLHNGRADNQQVLPESWIDRAVEDFTETGNDGLRWAHGYLWWIPGPETGLPEGSFWAWGLGNQALFVVPEWDTVIVHQSDTTEFLKRFLPMIEVDGMEGEAAIEQLMLSCLERGNRESEYCVEHRFTTRREFDELMALIARARI</sequence>
<evidence type="ECO:0000313" key="4">
    <source>
        <dbReference type="Proteomes" id="UP000615687"/>
    </source>
</evidence>
<gene>
    <name evidence="3" type="ORF">IG617_16835</name>
</gene>
<keyword evidence="1" id="KW-0812">Transmembrane</keyword>
<dbReference type="Proteomes" id="UP000615687">
    <property type="component" value="Unassembled WGS sequence"/>
</dbReference>
<keyword evidence="4" id="KW-1185">Reference proteome</keyword>
<dbReference type="Gene3D" id="3.40.710.10">
    <property type="entry name" value="DD-peptidase/beta-lactamase superfamily"/>
    <property type="match status" value="1"/>
</dbReference>
<evidence type="ECO:0000256" key="1">
    <source>
        <dbReference type="SAM" id="Phobius"/>
    </source>
</evidence>
<dbReference type="PANTHER" id="PTHR43283:SF7">
    <property type="entry name" value="BETA-LACTAMASE-RELATED DOMAIN-CONTAINING PROTEIN"/>
    <property type="match status" value="1"/>
</dbReference>
<dbReference type="EMBL" id="JACYXJ010000006">
    <property type="protein sequence ID" value="MBD8877962.1"/>
    <property type="molecule type" value="Genomic_DNA"/>
</dbReference>
<feature type="domain" description="Beta-lactamase-related" evidence="2">
    <location>
        <begin position="76"/>
        <end position="335"/>
    </location>
</feature>
<dbReference type="InterPro" id="IPR050789">
    <property type="entry name" value="Diverse_Enzym_Activities"/>
</dbReference>
<proteinExistence type="predicted"/>
<organism evidence="3 4">
    <name type="scientific">Roseibium polysiphoniae</name>
    <dbReference type="NCBI Taxonomy" id="2571221"/>
    <lineage>
        <taxon>Bacteria</taxon>
        <taxon>Pseudomonadati</taxon>
        <taxon>Pseudomonadota</taxon>
        <taxon>Alphaproteobacteria</taxon>
        <taxon>Hyphomicrobiales</taxon>
        <taxon>Stappiaceae</taxon>
        <taxon>Roseibium</taxon>
    </lineage>
</organism>